<gene>
    <name evidence="1" type="ORF">ACFPOC_06385</name>
</gene>
<accession>A0ABW0SAT3</accession>
<evidence type="ECO:0000313" key="1">
    <source>
        <dbReference type="EMBL" id="MFC5566048.1"/>
    </source>
</evidence>
<sequence>MATAFELLAALGSLAEIISLVNTSASSLYMARETGQPIAAVHPSKIVDAARRMGQAQAEAFAPAIVILVPGPAIDALADKANELELAAAADIKAAGLDPHKLRQIASDLRHNFCQILKAIMELNSGELPSPLDRKWDQFRCS</sequence>
<dbReference type="EMBL" id="JBHSNA010000004">
    <property type="protein sequence ID" value="MFC5566048.1"/>
    <property type="molecule type" value="Genomic_DNA"/>
</dbReference>
<reference evidence="2" key="1">
    <citation type="journal article" date="2019" name="Int. J. Syst. Evol. Microbiol.">
        <title>The Global Catalogue of Microorganisms (GCM) 10K type strain sequencing project: providing services to taxonomists for standard genome sequencing and annotation.</title>
        <authorList>
            <consortium name="The Broad Institute Genomics Platform"/>
            <consortium name="The Broad Institute Genome Sequencing Center for Infectious Disease"/>
            <person name="Wu L."/>
            <person name="Ma J."/>
        </authorList>
    </citation>
    <scope>NUCLEOTIDE SEQUENCE [LARGE SCALE GENOMIC DNA]</scope>
    <source>
        <strain evidence="2">KACC 11588</strain>
    </source>
</reference>
<keyword evidence="2" id="KW-1185">Reference proteome</keyword>
<protein>
    <submittedName>
        <fullName evidence="1">Uncharacterized protein</fullName>
    </submittedName>
</protein>
<name>A0ABW0SAT3_9RHOB</name>
<comment type="caution">
    <text evidence="1">The sequence shown here is derived from an EMBL/GenBank/DDBJ whole genome shotgun (WGS) entry which is preliminary data.</text>
</comment>
<dbReference type="RefSeq" id="WP_209838862.1">
    <property type="nucleotide sequence ID" value="NZ_JAGGJP010000004.1"/>
</dbReference>
<proteinExistence type="predicted"/>
<organism evidence="1 2">
    <name type="scientific">Rubellimicrobium aerolatum</name>
    <dbReference type="NCBI Taxonomy" id="490979"/>
    <lineage>
        <taxon>Bacteria</taxon>
        <taxon>Pseudomonadati</taxon>
        <taxon>Pseudomonadota</taxon>
        <taxon>Alphaproteobacteria</taxon>
        <taxon>Rhodobacterales</taxon>
        <taxon>Roseobacteraceae</taxon>
        <taxon>Rubellimicrobium</taxon>
    </lineage>
</organism>
<dbReference type="Proteomes" id="UP001596056">
    <property type="component" value="Unassembled WGS sequence"/>
</dbReference>
<evidence type="ECO:0000313" key="2">
    <source>
        <dbReference type="Proteomes" id="UP001596056"/>
    </source>
</evidence>